<dbReference type="GO" id="GO:0003723">
    <property type="term" value="F:RNA binding"/>
    <property type="evidence" value="ECO:0007669"/>
    <property type="project" value="InterPro"/>
</dbReference>
<sequence>MPTLLMRLSGPMQSWGTQSRFTVRDTGREPSKSGVIGLICAALGRPRTAPVDDLVRLRMGVRVDREGIVMRDYHTAGGAPAGERYGVATVTGDQRPVQSSRYYLADASFLVALEGGEEDRPLLEQIDEALRAPRWQLFLGRKSCVPSEPIHLPKEPPLGPPIREEDLRTALISYPWPEGAHRLRFVFEDPEGEELRNDVPISFEIGNRQYAARFVRTEIIINPALQDARR</sequence>
<dbReference type="GO" id="GO:0043571">
    <property type="term" value="P:maintenance of CRISPR repeat elements"/>
    <property type="evidence" value="ECO:0007669"/>
    <property type="project" value="InterPro"/>
</dbReference>
<dbReference type="RefSeq" id="WP_012875836.1">
    <property type="nucleotide sequence ID" value="NC_013526.1"/>
</dbReference>
<dbReference type="NCBIfam" id="TIGR02593">
    <property type="entry name" value="CRISPR_cas5"/>
    <property type="match status" value="1"/>
</dbReference>
<dbReference type="Pfam" id="PF09704">
    <property type="entry name" value="Cas_Cas5d"/>
    <property type="match status" value="1"/>
</dbReference>
<keyword evidence="3" id="KW-1185">Reference proteome</keyword>
<name>D1CGD4_THET1</name>
<organism evidence="2 3">
    <name type="scientific">Thermobaculum terrenum (strain ATCC BAA-798 / CCMEE 7001 / YNP1)</name>
    <dbReference type="NCBI Taxonomy" id="525904"/>
    <lineage>
        <taxon>Bacteria</taxon>
        <taxon>Bacillati</taxon>
        <taxon>Chloroflexota</taxon>
        <taxon>Chloroflexia</taxon>
        <taxon>Candidatus Thermobaculales</taxon>
        <taxon>Candidatus Thermobaculaceae</taxon>
        <taxon>Thermobaculum</taxon>
    </lineage>
</organism>
<dbReference type="AlphaFoldDB" id="D1CGD4"/>
<evidence type="ECO:0000313" key="3">
    <source>
        <dbReference type="Proteomes" id="UP000000323"/>
    </source>
</evidence>
<dbReference type="EMBL" id="CP001826">
    <property type="protein sequence ID" value="ACZ42805.1"/>
    <property type="molecule type" value="Genomic_DNA"/>
</dbReference>
<evidence type="ECO:0000256" key="1">
    <source>
        <dbReference type="ARBA" id="ARBA00023118"/>
    </source>
</evidence>
<dbReference type="InterPro" id="IPR021124">
    <property type="entry name" value="CRISPR-assoc_prot_Cas5"/>
</dbReference>
<keyword evidence="1" id="KW-0051">Antiviral defense</keyword>
<dbReference type="eggNOG" id="ENOG502ZBPB">
    <property type="taxonomic scope" value="Bacteria"/>
</dbReference>
<evidence type="ECO:0000313" key="2">
    <source>
        <dbReference type="EMBL" id="ACZ42805.1"/>
    </source>
</evidence>
<gene>
    <name evidence="2" type="ordered locus">Tter_1899</name>
</gene>
<dbReference type="InterPro" id="IPR013422">
    <property type="entry name" value="CRISPR-assoc_prot_Cas5_N"/>
</dbReference>
<dbReference type="Proteomes" id="UP000000323">
    <property type="component" value="Chromosome 2"/>
</dbReference>
<dbReference type="NCBIfam" id="TIGR01868">
    <property type="entry name" value="casD_Cas5e"/>
    <property type="match status" value="1"/>
</dbReference>
<reference evidence="3" key="1">
    <citation type="journal article" date="2010" name="Stand. Genomic Sci.">
        <title>Complete genome sequence of 'Thermobaculum terrenum' type strain (YNP1).</title>
        <authorList>
            <person name="Kiss H."/>
            <person name="Cleland D."/>
            <person name="Lapidus A."/>
            <person name="Lucas S."/>
            <person name="Glavina Del Rio T."/>
            <person name="Nolan M."/>
            <person name="Tice H."/>
            <person name="Han C."/>
            <person name="Goodwin L."/>
            <person name="Pitluck S."/>
            <person name="Liolios K."/>
            <person name="Ivanova N."/>
            <person name="Mavromatis K."/>
            <person name="Ovchinnikova G."/>
            <person name="Pati A."/>
            <person name="Chen A."/>
            <person name="Palaniappan K."/>
            <person name="Land M."/>
            <person name="Hauser L."/>
            <person name="Chang Y."/>
            <person name="Jeffries C."/>
            <person name="Lu M."/>
            <person name="Brettin T."/>
            <person name="Detter J."/>
            <person name="Goker M."/>
            <person name="Tindall B."/>
            <person name="Beck B."/>
            <person name="McDermott T."/>
            <person name="Woyke T."/>
            <person name="Bristow J."/>
            <person name="Eisen J."/>
            <person name="Markowitz V."/>
            <person name="Hugenholtz P."/>
            <person name="Kyrpides N."/>
            <person name="Klenk H."/>
            <person name="Cheng J."/>
        </authorList>
    </citation>
    <scope>NUCLEOTIDE SEQUENCE [LARGE SCALE GENOMIC DNA]</scope>
    <source>
        <strain evidence="3">ATCC BAA-798 / YNP1</strain>
    </source>
</reference>
<dbReference type="Gene3D" id="3.30.70.2660">
    <property type="match status" value="1"/>
</dbReference>
<protein>
    <submittedName>
        <fullName evidence="2">CRISPR-associated protein Cas5 family</fullName>
    </submittedName>
</protein>
<dbReference type="KEGG" id="ttr:Tter_1899"/>
<dbReference type="GO" id="GO:0051607">
    <property type="term" value="P:defense response to virus"/>
    <property type="evidence" value="ECO:0007669"/>
    <property type="project" value="UniProtKB-KW"/>
</dbReference>
<dbReference type="InterPro" id="IPR010147">
    <property type="entry name" value="CRISPR-assoc_prot_CasD"/>
</dbReference>
<dbReference type="OrthoDB" id="3189549at2"/>
<accession>D1CGD4</accession>
<dbReference type="CDD" id="cd09645">
    <property type="entry name" value="Cas5_I-E"/>
    <property type="match status" value="1"/>
</dbReference>
<dbReference type="STRING" id="525904.Tter_1899"/>
<dbReference type="HOGENOM" id="CLU_084726_1_0_0"/>
<proteinExistence type="predicted"/>